<reference evidence="2 3" key="1">
    <citation type="submission" date="2018-04" db="EMBL/GenBank/DDBJ databases">
        <title>Genomic Encyclopedia of Archaeal and Bacterial Type Strains, Phase II (KMG-II): from individual species to whole genera.</title>
        <authorList>
            <person name="Goeker M."/>
        </authorList>
    </citation>
    <scope>NUCLEOTIDE SEQUENCE [LARGE SCALE GENOMIC DNA]</scope>
    <source>
        <strain evidence="2 3">DSM 26809</strain>
    </source>
</reference>
<organism evidence="2 3">
    <name type="scientific">Mucilaginibacter yixingensis</name>
    <dbReference type="NCBI Taxonomy" id="1295612"/>
    <lineage>
        <taxon>Bacteria</taxon>
        <taxon>Pseudomonadati</taxon>
        <taxon>Bacteroidota</taxon>
        <taxon>Sphingobacteriia</taxon>
        <taxon>Sphingobacteriales</taxon>
        <taxon>Sphingobacteriaceae</taxon>
        <taxon>Mucilaginibacter</taxon>
    </lineage>
</organism>
<evidence type="ECO:0000313" key="2">
    <source>
        <dbReference type="EMBL" id="PTQ99755.1"/>
    </source>
</evidence>
<gene>
    <name evidence="2" type="ORF">C8P68_102585</name>
</gene>
<feature type="signal peptide" evidence="1">
    <location>
        <begin position="1"/>
        <end position="18"/>
    </location>
</feature>
<feature type="chain" id="PRO_5015669068" evidence="1">
    <location>
        <begin position="19"/>
        <end position="190"/>
    </location>
</feature>
<protein>
    <submittedName>
        <fullName evidence="2">YD repeat-containing protein</fullName>
    </submittedName>
</protein>
<sequence length="190" mass="19791">MKKIHVLLLCAVVLVAQACKKKSDDTTTTTTTTTYLLSATFNSTAWDPVDTLSANVTYTAATKTKVLNITGTNGKRQLTFAITVNNATSTGDFPLGTYNVDANGNPSMVYSAAQTDANGKVTFVPVVAATQGNGTITISKVDATAKTITGTFSMNALQTNYDGNGNIVSITNTSVTGGAINAMPYTVINK</sequence>
<comment type="caution">
    <text evidence="2">The sequence shown here is derived from an EMBL/GenBank/DDBJ whole genome shotgun (WGS) entry which is preliminary data.</text>
</comment>
<name>A0A2T5JDL9_9SPHI</name>
<dbReference type="Proteomes" id="UP000244168">
    <property type="component" value="Unassembled WGS sequence"/>
</dbReference>
<evidence type="ECO:0000313" key="3">
    <source>
        <dbReference type="Proteomes" id="UP000244168"/>
    </source>
</evidence>
<dbReference type="PROSITE" id="PS51257">
    <property type="entry name" value="PROKAR_LIPOPROTEIN"/>
    <property type="match status" value="1"/>
</dbReference>
<accession>A0A2T5JDL9</accession>
<proteinExistence type="predicted"/>
<keyword evidence="1" id="KW-0732">Signal</keyword>
<evidence type="ECO:0000256" key="1">
    <source>
        <dbReference type="SAM" id="SignalP"/>
    </source>
</evidence>
<keyword evidence="3" id="KW-1185">Reference proteome</keyword>
<dbReference type="EMBL" id="QAOQ01000002">
    <property type="protein sequence ID" value="PTQ99755.1"/>
    <property type="molecule type" value="Genomic_DNA"/>
</dbReference>
<dbReference type="AlphaFoldDB" id="A0A2T5JDL9"/>